<dbReference type="InterPro" id="IPR012338">
    <property type="entry name" value="Beta-lactam/transpept-like"/>
</dbReference>
<evidence type="ECO:0000256" key="10">
    <source>
        <dbReference type="ARBA" id="ARBA00022984"/>
    </source>
</evidence>
<dbReference type="GO" id="GO:0009252">
    <property type="term" value="P:peptidoglycan biosynthetic process"/>
    <property type="evidence" value="ECO:0007669"/>
    <property type="project" value="UniProtKB-UniRule"/>
</dbReference>
<keyword evidence="18" id="KW-1185">Reference proteome</keyword>
<keyword evidence="3 14" id="KW-1003">Cell membrane</keyword>
<keyword evidence="7 14" id="KW-0812">Transmembrane</keyword>
<keyword evidence="5 14" id="KW-0121">Carboxypeptidase</keyword>
<keyword evidence="14" id="KW-0479">Metal-binding</keyword>
<keyword evidence="4 14" id="KW-0997">Cell inner membrane</keyword>
<protein>
    <recommendedName>
        <fullName evidence="14">Peptidoglycan D,D-transpeptidase MrdA</fullName>
        <ecNumber evidence="14">3.4.16.4</ecNumber>
    </recommendedName>
    <alternativeName>
        <fullName evidence="14">Penicillin-binding protein 2</fullName>
        <shortName evidence="14">PBP-2</shortName>
    </alternativeName>
</protein>
<dbReference type="EMBL" id="PIPS01000001">
    <property type="protein sequence ID" value="RUO44823.1"/>
    <property type="molecule type" value="Genomic_DNA"/>
</dbReference>
<dbReference type="InterPro" id="IPR017790">
    <property type="entry name" value="Penicillin-binding_protein_2"/>
</dbReference>
<dbReference type="GO" id="GO:0008360">
    <property type="term" value="P:regulation of cell shape"/>
    <property type="evidence" value="ECO:0007669"/>
    <property type="project" value="UniProtKB-KW"/>
</dbReference>
<dbReference type="RefSeq" id="WP_126819231.1">
    <property type="nucleotide sequence ID" value="NZ_PIPS01000001.1"/>
</dbReference>
<dbReference type="InterPro" id="IPR050515">
    <property type="entry name" value="Beta-lactam/transpept"/>
</dbReference>
<comment type="caution">
    <text evidence="17">The sequence shown here is derived from an EMBL/GenBank/DDBJ whole genome shotgun (WGS) entry which is preliminary data.</text>
</comment>
<dbReference type="Pfam" id="PF03717">
    <property type="entry name" value="PBP_dimer"/>
    <property type="match status" value="1"/>
</dbReference>
<feature type="active site" description="Acyl-ester intermediate" evidence="14">
    <location>
        <position position="330"/>
    </location>
</feature>
<proteinExistence type="inferred from homology"/>
<keyword evidence="8 14" id="KW-0378">Hydrolase</keyword>
<feature type="binding site" evidence="14">
    <location>
        <position position="375"/>
    </location>
    <ligand>
        <name>Zn(2+)</name>
        <dbReference type="ChEBI" id="CHEBI:29105"/>
    </ligand>
</feature>
<comment type="catalytic activity">
    <reaction evidence="14">
        <text>Preferential cleavage: (Ac)2-L-Lys-D-Ala-|-D-Ala. Also transpeptidation of peptidyl-alanyl moieties that are N-acyl substituents of D-alanine.</text>
        <dbReference type="EC" id="3.4.16.4"/>
    </reaction>
</comment>
<dbReference type="Proteomes" id="UP000286680">
    <property type="component" value="Unassembled WGS sequence"/>
</dbReference>
<reference evidence="18" key="1">
    <citation type="journal article" date="2018" name="Front. Microbiol.">
        <title>Genome-Based Analysis Reveals the Taxonomy and Diversity of the Family Idiomarinaceae.</title>
        <authorList>
            <person name="Liu Y."/>
            <person name="Lai Q."/>
            <person name="Shao Z."/>
        </authorList>
    </citation>
    <scope>NUCLEOTIDE SEQUENCE [LARGE SCALE GENOMIC DNA]</scope>
    <source>
        <strain evidence="18">SN-14</strain>
    </source>
</reference>
<keyword evidence="12 14" id="KW-0472">Membrane</keyword>
<evidence type="ECO:0000256" key="4">
    <source>
        <dbReference type="ARBA" id="ARBA00022519"/>
    </source>
</evidence>
<dbReference type="SUPFAM" id="SSF56601">
    <property type="entry name" value="beta-lactamase/transpeptidase-like"/>
    <property type="match status" value="1"/>
</dbReference>
<comment type="function">
    <text evidence="14">Catalyzes cross-linking of the peptidoglycan cell wall.</text>
</comment>
<evidence type="ECO:0000256" key="9">
    <source>
        <dbReference type="ARBA" id="ARBA00022960"/>
    </source>
</evidence>
<feature type="binding site" evidence="14">
    <location>
        <position position="354"/>
    </location>
    <ligand>
        <name>Zn(2+)</name>
        <dbReference type="ChEBI" id="CHEBI:29105"/>
    </ligand>
</feature>
<dbReference type="NCBIfam" id="TIGR03423">
    <property type="entry name" value="pbp2_mrdA"/>
    <property type="match status" value="1"/>
</dbReference>
<evidence type="ECO:0000256" key="12">
    <source>
        <dbReference type="ARBA" id="ARBA00023136"/>
    </source>
</evidence>
<dbReference type="GO" id="GO:0009002">
    <property type="term" value="F:serine-type D-Ala-D-Ala carboxypeptidase activity"/>
    <property type="evidence" value="ECO:0007669"/>
    <property type="project" value="UniProtKB-UniRule"/>
</dbReference>
<dbReference type="Pfam" id="PF00905">
    <property type="entry name" value="Transpeptidase"/>
    <property type="match status" value="1"/>
</dbReference>
<gene>
    <name evidence="14 17" type="primary">mrdA</name>
    <name evidence="17" type="ORF">CWE23_01955</name>
</gene>
<feature type="binding site" evidence="14">
    <location>
        <position position="369"/>
    </location>
    <ligand>
        <name>Zn(2+)</name>
        <dbReference type="ChEBI" id="CHEBI:29105"/>
    </ligand>
</feature>
<evidence type="ECO:0000256" key="5">
    <source>
        <dbReference type="ARBA" id="ARBA00022645"/>
    </source>
</evidence>
<dbReference type="Gene3D" id="3.40.710.10">
    <property type="entry name" value="DD-peptidase/beta-lactamase superfamily"/>
    <property type="match status" value="1"/>
</dbReference>
<dbReference type="GO" id="GO:0005886">
    <property type="term" value="C:plasma membrane"/>
    <property type="evidence" value="ECO:0007669"/>
    <property type="project" value="UniProtKB-SubCell"/>
</dbReference>
<keyword evidence="14" id="KW-0862">Zinc</keyword>
<comment type="cofactor">
    <cofactor evidence="14">
        <name>Zn(2+)</name>
        <dbReference type="ChEBI" id="CHEBI:29105"/>
    </cofactor>
    <text evidence="14">Binds one Zn(2+) ion per subunit.</text>
</comment>
<keyword evidence="10 14" id="KW-0573">Peptidoglycan synthesis</keyword>
<evidence type="ECO:0000256" key="2">
    <source>
        <dbReference type="ARBA" id="ARBA00004236"/>
    </source>
</evidence>
<comment type="pathway">
    <text evidence="14">Cell wall biogenesis; peptidoglycan biosynthesis.</text>
</comment>
<evidence type="ECO:0000259" key="16">
    <source>
        <dbReference type="Pfam" id="PF03717"/>
    </source>
</evidence>
<dbReference type="InterPro" id="IPR036138">
    <property type="entry name" value="PBP_dimer_sf"/>
</dbReference>
<dbReference type="SUPFAM" id="SSF56519">
    <property type="entry name" value="Penicillin binding protein dimerisation domain"/>
    <property type="match status" value="1"/>
</dbReference>
<dbReference type="Gene3D" id="3.30.1390.30">
    <property type="entry name" value="Penicillin-binding protein 2a, domain 3"/>
    <property type="match status" value="1"/>
</dbReference>
<dbReference type="InterPro" id="IPR001460">
    <property type="entry name" value="PCN-bd_Tpept"/>
</dbReference>
<evidence type="ECO:0000256" key="6">
    <source>
        <dbReference type="ARBA" id="ARBA00022670"/>
    </source>
</evidence>
<feature type="transmembrane region" description="Helical" evidence="14">
    <location>
        <begin position="21"/>
        <end position="42"/>
    </location>
</feature>
<evidence type="ECO:0000313" key="17">
    <source>
        <dbReference type="EMBL" id="RUO44823.1"/>
    </source>
</evidence>
<dbReference type="InterPro" id="IPR005311">
    <property type="entry name" value="PBP_dimer"/>
</dbReference>
<dbReference type="PANTHER" id="PTHR30627">
    <property type="entry name" value="PEPTIDOGLYCAN D,D-TRANSPEPTIDASE"/>
    <property type="match status" value="1"/>
</dbReference>
<name>A0AA94JDN7_9GAMM</name>
<dbReference type="PANTHER" id="PTHR30627:SF2">
    <property type="entry name" value="PEPTIDOGLYCAN D,D-TRANSPEPTIDASE MRDA"/>
    <property type="match status" value="1"/>
</dbReference>
<dbReference type="HAMAP" id="MF_02081">
    <property type="entry name" value="MrdA_transpept"/>
    <property type="match status" value="1"/>
</dbReference>
<dbReference type="AlphaFoldDB" id="A0AA94JDN7"/>
<evidence type="ECO:0000256" key="11">
    <source>
        <dbReference type="ARBA" id="ARBA00022989"/>
    </source>
</evidence>
<feature type="domain" description="Penicillin-binding protein transpeptidase" evidence="15">
    <location>
        <begin position="271"/>
        <end position="610"/>
    </location>
</feature>
<evidence type="ECO:0000256" key="13">
    <source>
        <dbReference type="ARBA" id="ARBA00023316"/>
    </source>
</evidence>
<organism evidence="17 18">
    <name type="scientific">Idiomarina aquatica</name>
    <dbReference type="NCBI Taxonomy" id="1327752"/>
    <lineage>
        <taxon>Bacteria</taxon>
        <taxon>Pseudomonadati</taxon>
        <taxon>Pseudomonadota</taxon>
        <taxon>Gammaproteobacteria</taxon>
        <taxon>Alteromonadales</taxon>
        <taxon>Idiomarinaceae</taxon>
        <taxon>Idiomarina</taxon>
    </lineage>
</organism>
<evidence type="ECO:0000259" key="15">
    <source>
        <dbReference type="Pfam" id="PF00905"/>
    </source>
</evidence>
<dbReference type="Gene3D" id="3.90.1310.10">
    <property type="entry name" value="Penicillin-binding protein 2a (Domain 2)"/>
    <property type="match status" value="1"/>
</dbReference>
<dbReference type="GO" id="GO:0071972">
    <property type="term" value="F:peptidoglycan L,D-transpeptidase activity"/>
    <property type="evidence" value="ECO:0007669"/>
    <property type="project" value="TreeGrafter"/>
</dbReference>
<sequence>MRTRTPIRDTEGESNLFARRVFVAIAIITAVFMLLIGNLYHLQVEEHTELQTRSNDNRIKLLPLAPNRGLIYDRNGVLLAENIPIFSLDVIPEEIDDLDQTIAELQQILTIDDDDLEQFRRNLKGQRRFNNVTLLDNLNEQQVATFATHQHRFPGVSIEARLVRHYPYDDLLTHVVGYVAKINRRDVERLKQDGELANYAASRTIGKLGIEKYYESELHGEVGYQRVEVNNRGRAVRTLSTEAPTPGQDVVLELDIELQKKATEILGDRRGSIILMDAKTGGLLAMASTPSYNANWFVNGISVKRYQSLLRSKDSPLLNRATQGGYPPASTIKPHIGLLGLEEGTITPTSRIWDPGWFEIKGVDRRYRDWLSWGHGWVNINSAIAESCDTFYYDLALKLGVDKISGFMTQFGFGEKTGIDIHEEIPALMPSRGWKRARYNQPWYAGETLSVGIGQSYWTATPMQLIAATAAIANEGEQVIPRLLRGFGNITDLDPAEPGYKRPVVISDNNHWQVIKDAMQDVNMGAKGSARRAFEDAPYSSAGKTGTAQVVNLGEDEEYVAEEIAEQYRDNAMYVGYAPADDPQVVIAVAMENVIGGGGSVAAPAAREMLDSWYQRYQLVTDEGLANADD</sequence>
<comment type="similarity">
    <text evidence="14">Belongs to the transpeptidase family. MrdA subfamily.</text>
</comment>
<evidence type="ECO:0000256" key="14">
    <source>
        <dbReference type="HAMAP-Rule" id="MF_02081"/>
    </source>
</evidence>
<evidence type="ECO:0000256" key="7">
    <source>
        <dbReference type="ARBA" id="ARBA00022692"/>
    </source>
</evidence>
<accession>A0AA94JDN7</accession>
<keyword evidence="6 14" id="KW-0645">Protease</keyword>
<dbReference type="EC" id="3.4.16.4" evidence="14"/>
<dbReference type="GO" id="GO:0071555">
    <property type="term" value="P:cell wall organization"/>
    <property type="evidence" value="ECO:0007669"/>
    <property type="project" value="UniProtKB-KW"/>
</dbReference>
<feature type="domain" description="Penicillin-binding protein dimerisation" evidence="16">
    <location>
        <begin position="65"/>
        <end position="239"/>
    </location>
</feature>
<evidence type="ECO:0000313" key="18">
    <source>
        <dbReference type="Proteomes" id="UP000286680"/>
    </source>
</evidence>
<dbReference type="GO" id="GO:0008658">
    <property type="term" value="F:penicillin binding"/>
    <property type="evidence" value="ECO:0007669"/>
    <property type="project" value="UniProtKB-UniRule"/>
</dbReference>
<feature type="binding site" evidence="14">
    <location>
        <position position="388"/>
    </location>
    <ligand>
        <name>Zn(2+)</name>
        <dbReference type="ChEBI" id="CHEBI:29105"/>
    </ligand>
</feature>
<dbReference type="GO" id="GO:0006508">
    <property type="term" value="P:proteolysis"/>
    <property type="evidence" value="ECO:0007669"/>
    <property type="project" value="UniProtKB-KW"/>
</dbReference>
<dbReference type="GO" id="GO:0008270">
    <property type="term" value="F:zinc ion binding"/>
    <property type="evidence" value="ECO:0007669"/>
    <property type="project" value="UniProtKB-UniRule"/>
</dbReference>
<keyword evidence="11 14" id="KW-1133">Transmembrane helix</keyword>
<evidence type="ECO:0000256" key="3">
    <source>
        <dbReference type="ARBA" id="ARBA00022475"/>
    </source>
</evidence>
<keyword evidence="13 14" id="KW-0961">Cell wall biogenesis/degradation</keyword>
<evidence type="ECO:0000256" key="1">
    <source>
        <dbReference type="ARBA" id="ARBA00004167"/>
    </source>
</evidence>
<keyword evidence="9 14" id="KW-0133">Cell shape</keyword>
<comment type="subcellular location">
    <subcellularLocation>
        <location evidence="14">Cell inner membrane</location>
        <topology evidence="14">Single-pass membrane protein</topology>
    </subcellularLocation>
    <subcellularLocation>
        <location evidence="2">Cell membrane</location>
    </subcellularLocation>
    <subcellularLocation>
        <location evidence="1">Membrane</location>
        <topology evidence="1">Single-pass membrane protein</topology>
    </subcellularLocation>
</comment>
<evidence type="ECO:0000256" key="8">
    <source>
        <dbReference type="ARBA" id="ARBA00022801"/>
    </source>
</evidence>